<feature type="compositionally biased region" description="Basic and acidic residues" evidence="1">
    <location>
        <begin position="27"/>
        <end position="40"/>
    </location>
</feature>
<comment type="caution">
    <text evidence="2">The sequence shown here is derived from an EMBL/GenBank/DDBJ whole genome shotgun (WGS) entry which is preliminary data.</text>
</comment>
<evidence type="ECO:0000313" key="3">
    <source>
        <dbReference type="Proteomes" id="UP001497623"/>
    </source>
</evidence>
<feature type="compositionally biased region" description="Low complexity" evidence="1">
    <location>
        <begin position="217"/>
        <end position="231"/>
    </location>
</feature>
<accession>A0AAV2Q7I2</accession>
<feature type="region of interest" description="Disordered" evidence="1">
    <location>
        <begin position="26"/>
        <end position="51"/>
    </location>
</feature>
<name>A0AAV2Q7I2_MEGNR</name>
<dbReference type="Proteomes" id="UP001497623">
    <property type="component" value="Unassembled WGS sequence"/>
</dbReference>
<keyword evidence="3" id="KW-1185">Reference proteome</keyword>
<feature type="region of interest" description="Disordered" evidence="1">
    <location>
        <begin position="209"/>
        <end position="257"/>
    </location>
</feature>
<evidence type="ECO:0000256" key="1">
    <source>
        <dbReference type="SAM" id="MobiDB-lite"/>
    </source>
</evidence>
<evidence type="ECO:0000313" key="2">
    <source>
        <dbReference type="EMBL" id="CAL4073338.1"/>
    </source>
</evidence>
<feature type="region of interest" description="Disordered" evidence="1">
    <location>
        <begin position="182"/>
        <end position="201"/>
    </location>
</feature>
<sequence length="377" mass="43611">MVCHSSSVCESTFCGSYIPPHMASKSGELRQHAAHQENSRHQNCKTSSTRNRSTLDNQLYETKKDVKNESRIKCYVCDSRVDKQNLSRHLYFGKLKCRDCGLIVNDCKSFYSSFKASRCAHKNVAWKSKHQTPIEFLENKLNKKHKDTKSEVYRYARKLEDLKYKSPWKIVICEIKNRKNSEPMNVTQNKPHKSSVNIGERKKYVLPENNECKFNNSSDPESSSSLSANHSSIEKQRKKMYDGSLKRQKKKKRIDDLFGSESKSTNKSLDKMVFGKSRSERTTETTTEYLELPADGNYLIIQEIIEECPMCYSDLKIENCIVNISLLFYKFFCDCGIKIFFIPKTPANVEHPVTILNTSTPILMKKSITENNVQKRK</sequence>
<proteinExistence type="predicted"/>
<feature type="non-terminal residue" evidence="2">
    <location>
        <position position="377"/>
    </location>
</feature>
<gene>
    <name evidence="2" type="ORF">MNOR_LOCUS9097</name>
</gene>
<dbReference type="EMBL" id="CAXKWB010004323">
    <property type="protein sequence ID" value="CAL4073338.1"/>
    <property type="molecule type" value="Genomic_DNA"/>
</dbReference>
<protein>
    <submittedName>
        <fullName evidence="2">Uncharacterized protein</fullName>
    </submittedName>
</protein>
<organism evidence="2 3">
    <name type="scientific">Meganyctiphanes norvegica</name>
    <name type="common">Northern krill</name>
    <name type="synonym">Thysanopoda norvegica</name>
    <dbReference type="NCBI Taxonomy" id="48144"/>
    <lineage>
        <taxon>Eukaryota</taxon>
        <taxon>Metazoa</taxon>
        <taxon>Ecdysozoa</taxon>
        <taxon>Arthropoda</taxon>
        <taxon>Crustacea</taxon>
        <taxon>Multicrustacea</taxon>
        <taxon>Malacostraca</taxon>
        <taxon>Eumalacostraca</taxon>
        <taxon>Eucarida</taxon>
        <taxon>Euphausiacea</taxon>
        <taxon>Euphausiidae</taxon>
        <taxon>Meganyctiphanes</taxon>
    </lineage>
</organism>
<feature type="compositionally biased region" description="Polar residues" evidence="1">
    <location>
        <begin position="182"/>
        <end position="197"/>
    </location>
</feature>
<dbReference type="AlphaFoldDB" id="A0AAV2Q7I2"/>
<feature type="compositionally biased region" description="Basic and acidic residues" evidence="1">
    <location>
        <begin position="232"/>
        <end position="245"/>
    </location>
</feature>
<reference evidence="2 3" key="1">
    <citation type="submission" date="2024-05" db="EMBL/GenBank/DDBJ databases">
        <authorList>
            <person name="Wallberg A."/>
        </authorList>
    </citation>
    <scope>NUCLEOTIDE SEQUENCE [LARGE SCALE GENOMIC DNA]</scope>
</reference>